<proteinExistence type="predicted"/>
<gene>
    <name evidence="1" type="ORF">S01H1_40488</name>
</gene>
<comment type="caution">
    <text evidence="1">The sequence shown here is derived from an EMBL/GenBank/DDBJ whole genome shotgun (WGS) entry which is preliminary data.</text>
</comment>
<dbReference type="Gene3D" id="3.40.720.10">
    <property type="entry name" value="Alkaline Phosphatase, subunit A"/>
    <property type="match status" value="1"/>
</dbReference>
<accession>X0W147</accession>
<organism evidence="1">
    <name type="scientific">marine sediment metagenome</name>
    <dbReference type="NCBI Taxonomy" id="412755"/>
    <lineage>
        <taxon>unclassified sequences</taxon>
        <taxon>metagenomes</taxon>
        <taxon>ecological metagenomes</taxon>
    </lineage>
</organism>
<sequence length="108" mass="12469">PKGIDGVSHLPLLTGQTESVRDAVYNGAFALRASVRRGPWKMIDNRGEKPNELFNLEDDPLERENRYEQMRGLADELHRELWEFEKRWGAVLAWRDQPARLDEPGGAR</sequence>
<evidence type="ECO:0008006" key="2">
    <source>
        <dbReference type="Google" id="ProtNLM"/>
    </source>
</evidence>
<dbReference type="EMBL" id="BARS01025641">
    <property type="protein sequence ID" value="GAG06446.1"/>
    <property type="molecule type" value="Genomic_DNA"/>
</dbReference>
<evidence type="ECO:0000313" key="1">
    <source>
        <dbReference type="EMBL" id="GAG06446.1"/>
    </source>
</evidence>
<dbReference type="SUPFAM" id="SSF53649">
    <property type="entry name" value="Alkaline phosphatase-like"/>
    <property type="match status" value="1"/>
</dbReference>
<reference evidence="1" key="1">
    <citation type="journal article" date="2014" name="Front. Microbiol.">
        <title>High frequency of phylogenetically diverse reductive dehalogenase-homologous genes in deep subseafloor sedimentary metagenomes.</title>
        <authorList>
            <person name="Kawai M."/>
            <person name="Futagami T."/>
            <person name="Toyoda A."/>
            <person name="Takaki Y."/>
            <person name="Nishi S."/>
            <person name="Hori S."/>
            <person name="Arai W."/>
            <person name="Tsubouchi T."/>
            <person name="Morono Y."/>
            <person name="Uchiyama I."/>
            <person name="Ito T."/>
            <person name="Fujiyama A."/>
            <person name="Inagaki F."/>
            <person name="Takami H."/>
        </authorList>
    </citation>
    <scope>NUCLEOTIDE SEQUENCE</scope>
    <source>
        <strain evidence="1">Expedition CK06-06</strain>
    </source>
</reference>
<dbReference type="InterPro" id="IPR017850">
    <property type="entry name" value="Alkaline_phosphatase_core_sf"/>
</dbReference>
<name>X0W147_9ZZZZ</name>
<dbReference type="AlphaFoldDB" id="X0W147"/>
<feature type="non-terminal residue" evidence="1">
    <location>
        <position position="1"/>
    </location>
</feature>
<protein>
    <recommendedName>
        <fullName evidence="2">N-sulphoglucosamine sulphohydrolase C-terminal domain-containing protein</fullName>
    </recommendedName>
</protein>